<gene>
    <name evidence="2" type="ORF">METZ01_LOCUS198255</name>
</gene>
<feature type="region of interest" description="Disordered" evidence="1">
    <location>
        <begin position="1"/>
        <end position="48"/>
    </location>
</feature>
<feature type="compositionally biased region" description="Polar residues" evidence="1">
    <location>
        <begin position="30"/>
        <end position="48"/>
    </location>
</feature>
<dbReference type="GO" id="GO:0044781">
    <property type="term" value="P:bacterial-type flagellum organization"/>
    <property type="evidence" value="ECO:0007669"/>
    <property type="project" value="InterPro"/>
</dbReference>
<dbReference type="Pfam" id="PF10768">
    <property type="entry name" value="FliX"/>
    <property type="match status" value="1"/>
</dbReference>
<evidence type="ECO:0008006" key="3">
    <source>
        <dbReference type="Google" id="ProtNLM"/>
    </source>
</evidence>
<dbReference type="InterPro" id="IPR019704">
    <property type="entry name" value="Flagellar_assmbl_FliX_class2"/>
</dbReference>
<name>A0A382E5Y9_9ZZZZ</name>
<proteinExistence type="predicted"/>
<accession>A0A382E5Y9</accession>
<sequence>MRIPEVKKPSTQSSRKAKKGEPARGVNFSEHLSQASKISSETEVSSKNTAVTGINSILTVQEFIDQPEREERRQLAEWGNDILDSLDEIRHDLLIGAIPKERLETLAQRLRVRKASVSDPRLIDIINQIELRAEVELAKLSRNI</sequence>
<dbReference type="EMBL" id="UINC01042576">
    <property type="protein sequence ID" value="SVB45401.1"/>
    <property type="molecule type" value="Genomic_DNA"/>
</dbReference>
<evidence type="ECO:0000313" key="2">
    <source>
        <dbReference type="EMBL" id="SVB45401.1"/>
    </source>
</evidence>
<protein>
    <recommendedName>
        <fullName evidence="3">Flagellar assembly protein FliX</fullName>
    </recommendedName>
</protein>
<organism evidence="2">
    <name type="scientific">marine metagenome</name>
    <dbReference type="NCBI Taxonomy" id="408172"/>
    <lineage>
        <taxon>unclassified sequences</taxon>
        <taxon>metagenomes</taxon>
        <taxon>ecological metagenomes</taxon>
    </lineage>
</organism>
<reference evidence="2" key="1">
    <citation type="submission" date="2018-05" db="EMBL/GenBank/DDBJ databases">
        <authorList>
            <person name="Lanie J.A."/>
            <person name="Ng W.-L."/>
            <person name="Kazmierczak K.M."/>
            <person name="Andrzejewski T.M."/>
            <person name="Davidsen T.M."/>
            <person name="Wayne K.J."/>
            <person name="Tettelin H."/>
            <person name="Glass J.I."/>
            <person name="Rusch D."/>
            <person name="Podicherti R."/>
            <person name="Tsui H.-C.T."/>
            <person name="Winkler M.E."/>
        </authorList>
    </citation>
    <scope>NUCLEOTIDE SEQUENCE</scope>
</reference>
<dbReference type="AlphaFoldDB" id="A0A382E5Y9"/>
<evidence type="ECO:0000256" key="1">
    <source>
        <dbReference type="SAM" id="MobiDB-lite"/>
    </source>
</evidence>